<dbReference type="Gene3D" id="3.40.50.300">
    <property type="entry name" value="P-loop containing nucleotide triphosphate hydrolases"/>
    <property type="match status" value="1"/>
</dbReference>
<dbReference type="GO" id="GO:0022857">
    <property type="term" value="F:transmembrane transporter activity"/>
    <property type="evidence" value="ECO:0007669"/>
    <property type="project" value="TreeGrafter"/>
</dbReference>
<evidence type="ECO:0000313" key="3">
    <source>
        <dbReference type="EMBL" id="GAF86057.1"/>
    </source>
</evidence>
<protein>
    <recommendedName>
        <fullName evidence="2">ABC transporter domain-containing protein</fullName>
    </recommendedName>
</protein>
<evidence type="ECO:0000256" key="1">
    <source>
        <dbReference type="SAM" id="MobiDB-lite"/>
    </source>
</evidence>
<dbReference type="Pfam" id="PF00005">
    <property type="entry name" value="ABC_tran"/>
    <property type="match status" value="1"/>
</dbReference>
<feature type="non-terminal residue" evidence="3">
    <location>
        <position position="116"/>
    </location>
</feature>
<dbReference type="AlphaFoldDB" id="X0TD07"/>
<feature type="domain" description="ABC transporter" evidence="2">
    <location>
        <begin position="48"/>
        <end position="116"/>
    </location>
</feature>
<feature type="compositionally biased region" description="Low complexity" evidence="1">
    <location>
        <begin position="10"/>
        <end position="19"/>
    </location>
</feature>
<proteinExistence type="predicted"/>
<feature type="region of interest" description="Disordered" evidence="1">
    <location>
        <begin position="1"/>
        <end position="22"/>
    </location>
</feature>
<dbReference type="PANTHER" id="PTHR24220:SF86">
    <property type="entry name" value="ABC TRANSPORTER ABCH.1"/>
    <property type="match status" value="1"/>
</dbReference>
<comment type="caution">
    <text evidence="3">The sequence shown here is derived from an EMBL/GenBank/DDBJ whole genome shotgun (WGS) entry which is preliminary data.</text>
</comment>
<dbReference type="GO" id="GO:0016887">
    <property type="term" value="F:ATP hydrolysis activity"/>
    <property type="evidence" value="ECO:0007669"/>
    <property type="project" value="InterPro"/>
</dbReference>
<dbReference type="InterPro" id="IPR027417">
    <property type="entry name" value="P-loop_NTPase"/>
</dbReference>
<dbReference type="GO" id="GO:0005524">
    <property type="term" value="F:ATP binding"/>
    <property type="evidence" value="ECO:0007669"/>
    <property type="project" value="InterPro"/>
</dbReference>
<gene>
    <name evidence="3" type="ORF">S01H1_28660</name>
</gene>
<name>X0TD07_9ZZZZ</name>
<dbReference type="PANTHER" id="PTHR24220">
    <property type="entry name" value="IMPORT ATP-BINDING PROTEIN"/>
    <property type="match status" value="1"/>
</dbReference>
<sequence length="116" mass="12237">MAEDGGARGASGASGASRASGGGDEFAVIVEGIKKYYYMGDDVVKAADGVDLSILKGEYVSIMGPSGSGKTTIFNLVGGLDKPTEGRIFIDKTDISKLDAYELAWLRCRKIGYIFQ</sequence>
<dbReference type="InterPro" id="IPR003439">
    <property type="entry name" value="ABC_transporter-like_ATP-bd"/>
</dbReference>
<dbReference type="SUPFAM" id="SSF52540">
    <property type="entry name" value="P-loop containing nucleoside triphosphate hydrolases"/>
    <property type="match status" value="1"/>
</dbReference>
<reference evidence="3" key="1">
    <citation type="journal article" date="2014" name="Front. Microbiol.">
        <title>High frequency of phylogenetically diverse reductive dehalogenase-homologous genes in deep subseafloor sedimentary metagenomes.</title>
        <authorList>
            <person name="Kawai M."/>
            <person name="Futagami T."/>
            <person name="Toyoda A."/>
            <person name="Takaki Y."/>
            <person name="Nishi S."/>
            <person name="Hori S."/>
            <person name="Arai W."/>
            <person name="Tsubouchi T."/>
            <person name="Morono Y."/>
            <person name="Uchiyama I."/>
            <person name="Ito T."/>
            <person name="Fujiyama A."/>
            <person name="Inagaki F."/>
            <person name="Takami H."/>
        </authorList>
    </citation>
    <scope>NUCLEOTIDE SEQUENCE</scope>
    <source>
        <strain evidence="3">Expedition CK06-06</strain>
    </source>
</reference>
<evidence type="ECO:0000259" key="2">
    <source>
        <dbReference type="Pfam" id="PF00005"/>
    </source>
</evidence>
<accession>X0TD07</accession>
<dbReference type="GO" id="GO:0005886">
    <property type="term" value="C:plasma membrane"/>
    <property type="evidence" value="ECO:0007669"/>
    <property type="project" value="TreeGrafter"/>
</dbReference>
<organism evidence="3">
    <name type="scientific">marine sediment metagenome</name>
    <dbReference type="NCBI Taxonomy" id="412755"/>
    <lineage>
        <taxon>unclassified sequences</taxon>
        <taxon>metagenomes</taxon>
        <taxon>ecological metagenomes</taxon>
    </lineage>
</organism>
<dbReference type="InterPro" id="IPR015854">
    <property type="entry name" value="ABC_transpr_LolD-like"/>
</dbReference>
<dbReference type="EMBL" id="BARS01017527">
    <property type="protein sequence ID" value="GAF86057.1"/>
    <property type="molecule type" value="Genomic_DNA"/>
</dbReference>